<dbReference type="InterPro" id="IPR029061">
    <property type="entry name" value="THDP-binding"/>
</dbReference>
<dbReference type="Pfam" id="PF01558">
    <property type="entry name" value="POR"/>
    <property type="match status" value="1"/>
</dbReference>
<evidence type="ECO:0000313" key="4">
    <source>
        <dbReference type="EMBL" id="GAP14574.1"/>
    </source>
</evidence>
<dbReference type="InterPro" id="IPR002880">
    <property type="entry name" value="Pyrv_Fd/Flavodoxin_OxRdtase_N"/>
</dbReference>
<dbReference type="Pfam" id="PF01855">
    <property type="entry name" value="POR_N"/>
    <property type="match status" value="1"/>
</dbReference>
<dbReference type="OrthoDB" id="9794954at2"/>
<dbReference type="InterPro" id="IPR022367">
    <property type="entry name" value="2-oxoacid/accept_OxRdtase_asu"/>
</dbReference>
<keyword evidence="5" id="KW-1185">Reference proteome</keyword>
<dbReference type="Gene3D" id="3.40.50.920">
    <property type="match status" value="1"/>
</dbReference>
<accession>A0A0S7BAQ2</accession>
<dbReference type="PANTHER" id="PTHR32154:SF29">
    <property type="entry name" value="BLR6743 PROTEIN"/>
    <property type="match status" value="1"/>
</dbReference>
<feature type="domain" description="Pyruvate flavodoxin/ferredoxin oxidoreductase pyrimidine binding" evidence="3">
    <location>
        <begin position="232"/>
        <end position="397"/>
    </location>
</feature>
<dbReference type="STRING" id="360412.LARV_02347"/>
<dbReference type="SUPFAM" id="SSF53323">
    <property type="entry name" value="Pyruvate-ferredoxin oxidoreductase, PFOR, domain III"/>
    <property type="match status" value="1"/>
</dbReference>
<dbReference type="AlphaFoldDB" id="A0A0S7BAQ2"/>
<dbReference type="SUPFAM" id="SSF52518">
    <property type="entry name" value="Thiamin diphosphate-binding fold (THDP-binding)"/>
    <property type="match status" value="1"/>
</dbReference>
<evidence type="ECO:0000259" key="3">
    <source>
        <dbReference type="Pfam" id="PF01855"/>
    </source>
</evidence>
<dbReference type="InterPro" id="IPR009014">
    <property type="entry name" value="Transketo_C/PFOR_II"/>
</dbReference>
<evidence type="ECO:0000256" key="1">
    <source>
        <dbReference type="ARBA" id="ARBA00023002"/>
    </source>
</evidence>
<reference evidence="4" key="1">
    <citation type="submission" date="2015-07" db="EMBL/GenBank/DDBJ databases">
        <title>Draft Genome Sequences of Anaerolinea thermolimosa IMO-1, Bellilinea caldifistulae GOMI-1, Leptolinea tardivitalis YMTK-2, Levilinea saccharolytica KIBI-1,Longilinea arvoryzae KOME-1, Previously Described as Members of the Anaerolineaceae (Chloroflexi).</title>
        <authorList>
            <person name="Sekiguchi Y."/>
            <person name="Ohashi A."/>
            <person name="Matsuura N."/>
            <person name="Tourlousse M.D."/>
        </authorList>
    </citation>
    <scope>NUCLEOTIDE SEQUENCE [LARGE SCALE GENOMIC DNA]</scope>
    <source>
        <strain evidence="4">KOME-1</strain>
    </source>
</reference>
<name>A0A0S7BAQ2_9CHLR</name>
<gene>
    <name evidence="4" type="ORF">LARV_02347</name>
</gene>
<dbReference type="FunFam" id="3.40.50.970:FF:000022">
    <property type="entry name" value="2-oxoglutarate ferredoxin oxidoreductase alpha subunit"/>
    <property type="match status" value="1"/>
</dbReference>
<keyword evidence="1" id="KW-0560">Oxidoreductase</keyword>
<dbReference type="EMBL" id="DF967972">
    <property type="protein sequence ID" value="GAP14574.1"/>
    <property type="molecule type" value="Genomic_DNA"/>
</dbReference>
<dbReference type="GO" id="GO:0016903">
    <property type="term" value="F:oxidoreductase activity, acting on the aldehyde or oxo group of donors"/>
    <property type="evidence" value="ECO:0007669"/>
    <property type="project" value="InterPro"/>
</dbReference>
<dbReference type="NCBIfam" id="TIGR03710">
    <property type="entry name" value="OAFO_sf"/>
    <property type="match status" value="1"/>
</dbReference>
<dbReference type="SUPFAM" id="SSF52922">
    <property type="entry name" value="TK C-terminal domain-like"/>
    <property type="match status" value="1"/>
</dbReference>
<dbReference type="RefSeq" id="WP_075073818.1">
    <property type="nucleotide sequence ID" value="NZ_DF967972.1"/>
</dbReference>
<dbReference type="InterPro" id="IPR019752">
    <property type="entry name" value="Pyrv/ketoisovalerate_OxRed_cat"/>
</dbReference>
<evidence type="ECO:0000313" key="5">
    <source>
        <dbReference type="Proteomes" id="UP000055060"/>
    </source>
</evidence>
<dbReference type="Gene3D" id="3.40.50.970">
    <property type="match status" value="1"/>
</dbReference>
<dbReference type="PANTHER" id="PTHR32154">
    <property type="entry name" value="PYRUVATE-FLAVODOXIN OXIDOREDUCTASE-RELATED"/>
    <property type="match status" value="1"/>
</dbReference>
<dbReference type="InterPro" id="IPR050722">
    <property type="entry name" value="Pyruvate:ferred/Flavod_OxRd"/>
</dbReference>
<sequence>MSEESPSLGIGAVSNRKSIVNDFCITISTINGSGSATANNLLLRALFRMGIPVSGKNIFPSNIQGLPTWYSIRLSKDGYLARVEKDDVVIAMNPASFTRELEYLVPGGVLFYADDIKAEITRTDIFTYAMPVKKLIKDADVAPNLRDYIANMVYVGVVGQMLGIEMDELYNALDFHFKGKKKAIDSNFVVIKAAADWAAANLEKKDAYRVERMSGKTENCIMADGNTSAALGALFGGLQFSGWYPITPATSLAESLNEYLPTLRKDPKTGKYTCMIVQAEDELAAIGMVIGAGWAGLRSMTSTSGPGLSLMSEYLGLAYYAEVPCVVWDVQRVGPSTGLPTRTQQGDLTQVYFNGHGDTQFVMLIPSSVNECFEFGWRALDIAERLQTPVIVMSDLDLGMNQWMTRKFEYPDRPMDRGKILWEEDIEALVKENKPWGRYLDIDGDGIPYRTVAGNKNPRSSYFTRGTGHDEYGKYSEEPEVWERVLDRIALKIKNSPQYLPEPEIDRQDGSEIGIIVIGSAEPAVVEARDQMKAKGTKSDYMRIRSIPFNEDVEKFLKDHKRIYVVELNRDGQTRQLLMINYPQYANKLVKVAHTDGLPLTAKWVRETIEAHEEKVA</sequence>
<feature type="domain" description="Pyruvate/ketoisovalerate oxidoreductase catalytic" evidence="2">
    <location>
        <begin position="32"/>
        <end position="195"/>
    </location>
</feature>
<dbReference type="Gene3D" id="3.40.920.10">
    <property type="entry name" value="Pyruvate-ferredoxin oxidoreductase, PFOR, domain III"/>
    <property type="match status" value="1"/>
</dbReference>
<proteinExistence type="predicted"/>
<organism evidence="4">
    <name type="scientific">Longilinea arvoryzae</name>
    <dbReference type="NCBI Taxonomy" id="360412"/>
    <lineage>
        <taxon>Bacteria</taxon>
        <taxon>Bacillati</taxon>
        <taxon>Chloroflexota</taxon>
        <taxon>Anaerolineae</taxon>
        <taxon>Anaerolineales</taxon>
        <taxon>Anaerolineaceae</taxon>
        <taxon>Longilinea</taxon>
    </lineage>
</organism>
<dbReference type="InterPro" id="IPR002869">
    <property type="entry name" value="Pyrv_flavodox_OxRed_cen"/>
</dbReference>
<dbReference type="GO" id="GO:0006979">
    <property type="term" value="P:response to oxidative stress"/>
    <property type="evidence" value="ECO:0007669"/>
    <property type="project" value="TreeGrafter"/>
</dbReference>
<protein>
    <submittedName>
        <fullName evidence="4">2-oxoacid:acceptor oxidoreductase, alpha subunit</fullName>
    </submittedName>
</protein>
<dbReference type="CDD" id="cd07034">
    <property type="entry name" value="TPP_PYR_PFOR_IOR-alpha_like"/>
    <property type="match status" value="1"/>
</dbReference>
<evidence type="ECO:0000259" key="2">
    <source>
        <dbReference type="Pfam" id="PF01558"/>
    </source>
</evidence>
<dbReference type="Proteomes" id="UP000055060">
    <property type="component" value="Unassembled WGS sequence"/>
</dbReference>